<comment type="similarity">
    <text evidence="2">Belongs to the DoxX family.</text>
</comment>
<evidence type="ECO:0000256" key="7">
    <source>
        <dbReference type="SAM" id="Phobius"/>
    </source>
</evidence>
<evidence type="ECO:0000256" key="4">
    <source>
        <dbReference type="ARBA" id="ARBA00022692"/>
    </source>
</evidence>
<reference evidence="8 9" key="1">
    <citation type="submission" date="2019-07" db="EMBL/GenBank/DDBJ databases">
        <title>Genome sequencing for Formosa sp. PS13.</title>
        <authorList>
            <person name="Park S.-J."/>
        </authorList>
    </citation>
    <scope>NUCLEOTIDE SEQUENCE [LARGE SCALE GENOMIC DNA]</scope>
    <source>
        <strain evidence="8 9">PS13</strain>
    </source>
</reference>
<feature type="transmembrane region" description="Helical" evidence="7">
    <location>
        <begin position="46"/>
        <end position="63"/>
    </location>
</feature>
<dbReference type="Proteomes" id="UP000319209">
    <property type="component" value="Chromosome"/>
</dbReference>
<keyword evidence="4 7" id="KW-0812">Transmembrane</keyword>
<dbReference type="AlphaFoldDB" id="A0A516GTV3"/>
<comment type="subcellular location">
    <subcellularLocation>
        <location evidence="1">Cell membrane</location>
        <topology evidence="1">Multi-pass membrane protein</topology>
    </subcellularLocation>
</comment>
<evidence type="ECO:0000256" key="5">
    <source>
        <dbReference type="ARBA" id="ARBA00022989"/>
    </source>
</evidence>
<organism evidence="8 9">
    <name type="scientific">Formosa sediminum</name>
    <dbReference type="NCBI Taxonomy" id="2594004"/>
    <lineage>
        <taxon>Bacteria</taxon>
        <taxon>Pseudomonadati</taxon>
        <taxon>Bacteroidota</taxon>
        <taxon>Flavobacteriia</taxon>
        <taxon>Flavobacteriales</taxon>
        <taxon>Flavobacteriaceae</taxon>
        <taxon>Formosa</taxon>
    </lineage>
</organism>
<dbReference type="OrthoDB" id="280866at2"/>
<keyword evidence="5 7" id="KW-1133">Transmembrane helix</keyword>
<dbReference type="InterPro" id="IPR051907">
    <property type="entry name" value="DoxX-like_oxidoreductase"/>
</dbReference>
<evidence type="ECO:0000256" key="6">
    <source>
        <dbReference type="ARBA" id="ARBA00023136"/>
    </source>
</evidence>
<dbReference type="EMBL" id="CP041637">
    <property type="protein sequence ID" value="QDO94951.1"/>
    <property type="molecule type" value="Genomic_DNA"/>
</dbReference>
<name>A0A516GTV3_9FLAO</name>
<feature type="transmembrane region" description="Helical" evidence="7">
    <location>
        <begin position="70"/>
        <end position="88"/>
    </location>
</feature>
<evidence type="ECO:0000313" key="8">
    <source>
        <dbReference type="EMBL" id="QDO94951.1"/>
    </source>
</evidence>
<gene>
    <name evidence="8" type="ORF">FNB79_13555</name>
</gene>
<proteinExistence type="inferred from homology"/>
<evidence type="ECO:0000256" key="1">
    <source>
        <dbReference type="ARBA" id="ARBA00004651"/>
    </source>
</evidence>
<dbReference type="Pfam" id="PF07681">
    <property type="entry name" value="DoxX"/>
    <property type="match status" value="1"/>
</dbReference>
<feature type="transmembrane region" description="Helical" evidence="7">
    <location>
        <begin position="7"/>
        <end position="26"/>
    </location>
</feature>
<evidence type="ECO:0000256" key="2">
    <source>
        <dbReference type="ARBA" id="ARBA00006679"/>
    </source>
</evidence>
<feature type="transmembrane region" description="Helical" evidence="7">
    <location>
        <begin position="100"/>
        <end position="125"/>
    </location>
</feature>
<evidence type="ECO:0000313" key="9">
    <source>
        <dbReference type="Proteomes" id="UP000319209"/>
    </source>
</evidence>
<dbReference type="InterPro" id="IPR032808">
    <property type="entry name" value="DoxX"/>
</dbReference>
<keyword evidence="3" id="KW-1003">Cell membrane</keyword>
<sequence>MKKNTDLALLLIRLTLGGLMLFHGVAKLGHIDGIQHMLTDIGLPAVMAYGVYITELLAPVLMVIGWRTRLASLVYFFGMLTALFLRHADSMFELSKTGGLAIELILLYALPALALCISGAGKYALSYKHKLD</sequence>
<protein>
    <submittedName>
        <fullName evidence="8">DoxX family protein</fullName>
    </submittedName>
</protein>
<accession>A0A516GTV3</accession>
<keyword evidence="9" id="KW-1185">Reference proteome</keyword>
<dbReference type="GO" id="GO:0005886">
    <property type="term" value="C:plasma membrane"/>
    <property type="evidence" value="ECO:0007669"/>
    <property type="project" value="UniProtKB-SubCell"/>
</dbReference>
<keyword evidence="6 7" id="KW-0472">Membrane</keyword>
<dbReference type="PANTHER" id="PTHR33452:SF1">
    <property type="entry name" value="INNER MEMBRANE PROTEIN YPHA-RELATED"/>
    <property type="match status" value="1"/>
</dbReference>
<dbReference type="PANTHER" id="PTHR33452">
    <property type="entry name" value="OXIDOREDUCTASE CATD-RELATED"/>
    <property type="match status" value="1"/>
</dbReference>
<dbReference type="RefSeq" id="WP_143381830.1">
    <property type="nucleotide sequence ID" value="NZ_CP041637.1"/>
</dbReference>
<evidence type="ECO:0000256" key="3">
    <source>
        <dbReference type="ARBA" id="ARBA00022475"/>
    </source>
</evidence>
<dbReference type="KEGG" id="fop:FNB79_13555"/>